<reference evidence="2 3" key="1">
    <citation type="submission" date="2019-03" db="EMBL/GenBank/DDBJ databases">
        <title>First draft genome of Liparis tanakae, snailfish: a comprehensive survey of snailfish specific genes.</title>
        <authorList>
            <person name="Kim W."/>
            <person name="Song I."/>
            <person name="Jeong J.-H."/>
            <person name="Kim D."/>
            <person name="Kim S."/>
            <person name="Ryu S."/>
            <person name="Song J.Y."/>
            <person name="Lee S.K."/>
        </authorList>
    </citation>
    <scope>NUCLEOTIDE SEQUENCE [LARGE SCALE GENOMIC DNA]</scope>
    <source>
        <tissue evidence="2">Muscle</tissue>
    </source>
</reference>
<feature type="region of interest" description="Disordered" evidence="1">
    <location>
        <begin position="33"/>
        <end position="91"/>
    </location>
</feature>
<gene>
    <name evidence="2" type="ORF">EYF80_057413</name>
</gene>
<dbReference type="Proteomes" id="UP000314294">
    <property type="component" value="Unassembled WGS sequence"/>
</dbReference>
<dbReference type="AlphaFoldDB" id="A0A4Z2EUF8"/>
<protein>
    <submittedName>
        <fullName evidence="2">Uncharacterized protein</fullName>
    </submittedName>
</protein>
<evidence type="ECO:0000313" key="2">
    <source>
        <dbReference type="EMBL" id="TNN32429.1"/>
    </source>
</evidence>
<evidence type="ECO:0000313" key="3">
    <source>
        <dbReference type="Proteomes" id="UP000314294"/>
    </source>
</evidence>
<comment type="caution">
    <text evidence="2">The sequence shown here is derived from an EMBL/GenBank/DDBJ whole genome shotgun (WGS) entry which is preliminary data.</text>
</comment>
<feature type="compositionally biased region" description="Low complexity" evidence="1">
    <location>
        <begin position="33"/>
        <end position="51"/>
    </location>
</feature>
<keyword evidence="3" id="KW-1185">Reference proteome</keyword>
<accession>A0A4Z2EUF8</accession>
<proteinExistence type="predicted"/>
<evidence type="ECO:0000256" key="1">
    <source>
        <dbReference type="SAM" id="MobiDB-lite"/>
    </source>
</evidence>
<sequence>MVVGGMALWFVATWYIKYPHRVLQYYIRLQRPSGTPGAAAARPGPRLRSSSDPAHPGCVSLLPHVGGPADGGAPRRGVADPGTDPASHRGG</sequence>
<dbReference type="EMBL" id="SRLO01002705">
    <property type="protein sequence ID" value="TNN32429.1"/>
    <property type="molecule type" value="Genomic_DNA"/>
</dbReference>
<feature type="compositionally biased region" description="Low complexity" evidence="1">
    <location>
        <begin position="65"/>
        <end position="80"/>
    </location>
</feature>
<organism evidence="2 3">
    <name type="scientific">Liparis tanakae</name>
    <name type="common">Tanaka's snailfish</name>
    <dbReference type="NCBI Taxonomy" id="230148"/>
    <lineage>
        <taxon>Eukaryota</taxon>
        <taxon>Metazoa</taxon>
        <taxon>Chordata</taxon>
        <taxon>Craniata</taxon>
        <taxon>Vertebrata</taxon>
        <taxon>Euteleostomi</taxon>
        <taxon>Actinopterygii</taxon>
        <taxon>Neopterygii</taxon>
        <taxon>Teleostei</taxon>
        <taxon>Neoteleostei</taxon>
        <taxon>Acanthomorphata</taxon>
        <taxon>Eupercaria</taxon>
        <taxon>Perciformes</taxon>
        <taxon>Cottioidei</taxon>
        <taxon>Cottales</taxon>
        <taxon>Liparidae</taxon>
        <taxon>Liparis</taxon>
    </lineage>
</organism>
<name>A0A4Z2EUF8_9TELE</name>